<dbReference type="EMBL" id="CP126661">
    <property type="protein sequence ID" value="WKA03289.1"/>
    <property type="molecule type" value="Genomic_DNA"/>
</dbReference>
<proteinExistence type="predicted"/>
<dbReference type="PANTHER" id="PTHR16057:SF1">
    <property type="entry name" value="PROTEIN LINES HOMOLOG 1"/>
    <property type="match status" value="1"/>
</dbReference>
<dbReference type="InterPro" id="IPR042197">
    <property type="entry name" value="Apaf_helical"/>
</dbReference>
<dbReference type="Gene3D" id="1.10.8.430">
    <property type="entry name" value="Helical domain of apoptotic protease-activating factors"/>
    <property type="match status" value="1"/>
</dbReference>
<dbReference type="InterPro" id="IPR024875">
    <property type="entry name" value="Protein_Lines"/>
</dbReference>
<dbReference type="PANTHER" id="PTHR16057">
    <property type="entry name" value="WINS1, 2 PROTEIN"/>
    <property type="match status" value="1"/>
</dbReference>
<dbReference type="InterPro" id="IPR002182">
    <property type="entry name" value="NB-ARC"/>
</dbReference>
<accession>A0ABY9D6W3</accession>
<sequence length="811" mass="91876">MASVFQNQDLRKIQGQLVDMLALKFEEESEWGRATRLNEMIKKEKKTLIILDDIWAQLDLEEVGIPFGDDHKGCKIVLTSRNKHVLSNGMGTQKDIPVLHLPEKEALVLFKKIVGDSIDKQDLQAIVINVAKECTGLPIALVTVVKALKNKSVSIWKDALQQLKRSIPTNIRGMDAMVHSSLELSYRHLHGDEAKSLFLLCGYDIFIDDLLKYVMALRLFQGTDTLEDTRNRVETLVDNLKASNLLLETGDNAFMRMHDVVRDVALAIASKDHVFSLREGVGLEEWPKLDELQRCSKISLPYNDICKLPEGLRCSDAFSLRNVQLPESRVVFLGNLVQFFCSLVEQSGSLGVPSGSLGVPGGSLGKYPVLCNINNLVPKFLSWCLGKQGNCNSLCISQYFKHKLLMLMIRFSFHIRLLCSILASWLQVLYEYFQDLLLQPICQVKPDENGCLEDSPFLFSILDGEVYSMSLCHLQRQAVFLFLRCSFSLISLREEIREQCAYATTNSSMTFDLNSNLECCSQKKGLSELYEWLQGHILKCLVVDHEMYWEKCIDFALSFLQLFMHEDDILFEVLLLTSSLPSCAEQQEVDASTFSEHPSKRVKVETGLQSFCVMSLGGALSIPKIETPRPTCQPDKEFKSNAAMEEAIINSLIRVALVIEPKDKEASLMYKQALDLLSQALKVWPNANVKFNYLEKLLSSIQPSQLKDPSTISALLHGLYVMNKVGQGRKMHRVRWLRQNLETWLAEVSVDTRKEALFRAINLALMRGVTAAFDFGRYLSGATQYTVLGRPFRFGESRRSRNACQEKFKEK</sequence>
<dbReference type="SUPFAM" id="SSF52540">
    <property type="entry name" value="P-loop containing nucleoside triphosphate hydrolases"/>
    <property type="match status" value="1"/>
</dbReference>
<reference evidence="2 3" key="1">
    <citation type="journal article" date="2023" name="Hortic Res">
        <title>The complete reference genome for grapevine (Vitis vinifera L.) genetics and breeding.</title>
        <authorList>
            <person name="Shi X."/>
            <person name="Cao S."/>
            <person name="Wang X."/>
            <person name="Huang S."/>
            <person name="Wang Y."/>
            <person name="Liu Z."/>
            <person name="Liu W."/>
            <person name="Leng X."/>
            <person name="Peng Y."/>
            <person name="Wang N."/>
            <person name="Wang Y."/>
            <person name="Ma Z."/>
            <person name="Xu X."/>
            <person name="Zhang F."/>
            <person name="Xue H."/>
            <person name="Zhong H."/>
            <person name="Wang Y."/>
            <person name="Zhang K."/>
            <person name="Velt A."/>
            <person name="Avia K."/>
            <person name="Holtgrawe D."/>
            <person name="Grimplet J."/>
            <person name="Matus J.T."/>
            <person name="Ware D."/>
            <person name="Wu X."/>
            <person name="Wang H."/>
            <person name="Liu C."/>
            <person name="Fang Y."/>
            <person name="Rustenholz C."/>
            <person name="Cheng Z."/>
            <person name="Xiao H."/>
            <person name="Zhou Y."/>
        </authorList>
    </citation>
    <scope>NUCLEOTIDE SEQUENCE [LARGE SCALE GENOMIC DNA]</scope>
    <source>
        <strain evidence="3">cv. Pinot noir / PN40024</strain>
        <tissue evidence="2">Leaf</tissue>
    </source>
</reference>
<evidence type="ECO:0000259" key="1">
    <source>
        <dbReference type="Pfam" id="PF00931"/>
    </source>
</evidence>
<evidence type="ECO:0000313" key="3">
    <source>
        <dbReference type="Proteomes" id="UP001227230"/>
    </source>
</evidence>
<dbReference type="InterPro" id="IPR027417">
    <property type="entry name" value="P-loop_NTPase"/>
</dbReference>
<name>A0ABY9D6W3_VITVI</name>
<feature type="domain" description="NB-ARC" evidence="1">
    <location>
        <begin position="7"/>
        <end position="116"/>
    </location>
</feature>
<dbReference type="Proteomes" id="UP001227230">
    <property type="component" value="Chromosome 14"/>
</dbReference>
<dbReference type="InterPro" id="IPR046805">
    <property type="entry name" value="Tra1_ring"/>
</dbReference>
<gene>
    <name evidence="2" type="ORF">VitviT2T_021408</name>
</gene>
<keyword evidence="3" id="KW-1185">Reference proteome</keyword>
<evidence type="ECO:0000313" key="2">
    <source>
        <dbReference type="EMBL" id="WKA03289.1"/>
    </source>
</evidence>
<dbReference type="Pfam" id="PF20206">
    <property type="entry name" value="Tra1_ring"/>
    <property type="match status" value="1"/>
</dbReference>
<dbReference type="Pfam" id="PF00931">
    <property type="entry name" value="NB-ARC"/>
    <property type="match status" value="1"/>
</dbReference>
<organism evidence="2 3">
    <name type="scientific">Vitis vinifera</name>
    <name type="common">Grape</name>
    <dbReference type="NCBI Taxonomy" id="29760"/>
    <lineage>
        <taxon>Eukaryota</taxon>
        <taxon>Viridiplantae</taxon>
        <taxon>Streptophyta</taxon>
        <taxon>Embryophyta</taxon>
        <taxon>Tracheophyta</taxon>
        <taxon>Spermatophyta</taxon>
        <taxon>Magnoliopsida</taxon>
        <taxon>eudicotyledons</taxon>
        <taxon>Gunneridae</taxon>
        <taxon>Pentapetalae</taxon>
        <taxon>rosids</taxon>
        <taxon>Vitales</taxon>
        <taxon>Vitaceae</taxon>
        <taxon>Viteae</taxon>
        <taxon>Vitis</taxon>
    </lineage>
</organism>
<dbReference type="Gene3D" id="3.40.50.300">
    <property type="entry name" value="P-loop containing nucleotide triphosphate hydrolases"/>
    <property type="match status" value="1"/>
</dbReference>
<protein>
    <recommendedName>
        <fullName evidence="1">NB-ARC domain-containing protein</fullName>
    </recommendedName>
</protein>